<feature type="compositionally biased region" description="Polar residues" evidence="1">
    <location>
        <begin position="223"/>
        <end position="234"/>
    </location>
</feature>
<feature type="region of interest" description="Disordered" evidence="1">
    <location>
        <begin position="1"/>
        <end position="47"/>
    </location>
</feature>
<feature type="compositionally biased region" description="Pro residues" evidence="1">
    <location>
        <begin position="453"/>
        <end position="465"/>
    </location>
</feature>
<feature type="compositionally biased region" description="Polar residues" evidence="1">
    <location>
        <begin position="377"/>
        <end position="407"/>
    </location>
</feature>
<gene>
    <name evidence="2" type="ORF">N7G274_006781</name>
</gene>
<name>A0ABR4A5J5_9LECA</name>
<feature type="compositionally biased region" description="Basic and acidic residues" evidence="1">
    <location>
        <begin position="142"/>
        <end position="164"/>
    </location>
</feature>
<keyword evidence="3" id="KW-1185">Reference proteome</keyword>
<sequence length="488" mass="52547">MFSAPARTPSGSTKPRSSTSITIDSPTGLAPTDGLGPSDNGPQNPIWARNMKKIGELGRRTDFDWTMAEMETSDEEEQPIKAAEAKVSAWDDLTITHKLDLADTIYGRYPEAGPEQIMAHLRLNGEQETELTDLLLKRQKRSREEETSAKQLRDHTQEKLLSGERISESGYRDILERTIYRHVGEEDHLQTTPSELAKAKAYLEHCGFESSLLDGTWARPVSGSATPKSQSGDSRPNAHATTDVAHSSDESANDTYSQIPANSKPVRQSANSFLPRGGPVQHNSNGTPPRHRPTAAEMIAAHSSPAAAHLVPSREFPIASARPRSSLASRPQNPTAKHAQANKSALPKAPNLSTSLPTPPEEPTLNRLTTDPLAASQVISQPTSRKRTASQTTQIPTAATQDMSLARNSDGAAPKKKRAYNKKATAGAPIATTTTADSRSAKPSKAPKTIPTPAAPTTPTPPAPYPWATNLEMKAANDGKVRGDMGRE</sequence>
<comment type="caution">
    <text evidence="2">The sequence shown here is derived from an EMBL/GenBank/DDBJ whole genome shotgun (WGS) entry which is preliminary data.</text>
</comment>
<feature type="compositionally biased region" description="Low complexity" evidence="1">
    <location>
        <begin position="317"/>
        <end position="331"/>
    </location>
</feature>
<feature type="compositionally biased region" description="Polar residues" evidence="1">
    <location>
        <begin position="9"/>
        <end position="25"/>
    </location>
</feature>
<reference evidence="2 3" key="1">
    <citation type="submission" date="2024-09" db="EMBL/GenBank/DDBJ databases">
        <title>Rethinking Asexuality: The Enigmatic Case of Functional Sexual Genes in Lepraria (Stereocaulaceae).</title>
        <authorList>
            <person name="Doellman M."/>
            <person name="Sun Y."/>
            <person name="Barcenas-Pena A."/>
            <person name="Lumbsch H.T."/>
            <person name="Grewe F."/>
        </authorList>
    </citation>
    <scope>NUCLEOTIDE SEQUENCE [LARGE SCALE GENOMIC DNA]</scope>
    <source>
        <strain evidence="2 3">Mercado 3170</strain>
    </source>
</reference>
<proteinExistence type="predicted"/>
<evidence type="ECO:0000313" key="3">
    <source>
        <dbReference type="Proteomes" id="UP001590950"/>
    </source>
</evidence>
<organism evidence="2 3">
    <name type="scientific">Stereocaulon virgatum</name>
    <dbReference type="NCBI Taxonomy" id="373712"/>
    <lineage>
        <taxon>Eukaryota</taxon>
        <taxon>Fungi</taxon>
        <taxon>Dikarya</taxon>
        <taxon>Ascomycota</taxon>
        <taxon>Pezizomycotina</taxon>
        <taxon>Lecanoromycetes</taxon>
        <taxon>OSLEUM clade</taxon>
        <taxon>Lecanoromycetidae</taxon>
        <taxon>Lecanorales</taxon>
        <taxon>Lecanorineae</taxon>
        <taxon>Stereocaulaceae</taxon>
        <taxon>Stereocaulon</taxon>
    </lineage>
</organism>
<feature type="compositionally biased region" description="Low complexity" evidence="1">
    <location>
        <begin position="424"/>
        <end position="452"/>
    </location>
</feature>
<evidence type="ECO:0000256" key="1">
    <source>
        <dbReference type="SAM" id="MobiDB-lite"/>
    </source>
</evidence>
<dbReference type="Proteomes" id="UP001590950">
    <property type="component" value="Unassembled WGS sequence"/>
</dbReference>
<dbReference type="EMBL" id="JBEFKJ010000021">
    <property type="protein sequence ID" value="KAL2040338.1"/>
    <property type="molecule type" value="Genomic_DNA"/>
</dbReference>
<feature type="region of interest" description="Disordered" evidence="1">
    <location>
        <begin position="219"/>
        <end position="468"/>
    </location>
</feature>
<accession>A0ABR4A5J5</accession>
<evidence type="ECO:0000313" key="2">
    <source>
        <dbReference type="EMBL" id="KAL2040338.1"/>
    </source>
</evidence>
<feature type="region of interest" description="Disordered" evidence="1">
    <location>
        <begin position="139"/>
        <end position="164"/>
    </location>
</feature>
<protein>
    <submittedName>
        <fullName evidence="2">Uncharacterized protein</fullName>
    </submittedName>
</protein>
<feature type="compositionally biased region" description="Polar residues" evidence="1">
    <location>
        <begin position="253"/>
        <end position="272"/>
    </location>
</feature>